<dbReference type="AlphaFoldDB" id="A0A1S4CLA3"/>
<dbReference type="RefSeq" id="XP_016501826.1">
    <property type="nucleotide sequence ID" value="XM_016646340.1"/>
</dbReference>
<dbReference type="STRING" id="4097.A0A1S4CLA3"/>
<sequence length="160" mass="17835">MVQETIHFLVENGFTRGKIDNTLSLKKLGRNLLIDQIYVDAIIFGATANSLCEKSAKLMGSEFEMSMICMGIIGSLLYLTASSPDIVFGARLCAMFQSNPEESHLKAAKRILKYFKGRQNLVLYYTSGDNFNLIGYADTDYAGYLVDSKSTSRMAHFLES</sequence>
<dbReference type="KEGG" id="nta:107820126"/>
<accession>A0A1S4CLA3</accession>
<dbReference type="PANTHER" id="PTHR11439:SF486">
    <property type="entry name" value="RLK (RECEPTOR-LIKE KINASE) PROTEIN, PUTATIVE-RELATED"/>
    <property type="match status" value="1"/>
</dbReference>
<proteinExistence type="predicted"/>
<evidence type="ECO:0000313" key="2">
    <source>
        <dbReference type="RefSeq" id="XP_016501826.1"/>
    </source>
</evidence>
<dbReference type="PaxDb" id="4097-A0A1S4CLA3"/>
<reference evidence="2" key="2">
    <citation type="submission" date="2025-08" db="UniProtKB">
        <authorList>
            <consortium name="RefSeq"/>
        </authorList>
    </citation>
    <scope>IDENTIFICATION</scope>
    <source>
        <tissue evidence="2">Leaf</tissue>
    </source>
</reference>
<name>A0A1S4CLA3_TOBAC</name>
<dbReference type="PANTHER" id="PTHR11439">
    <property type="entry name" value="GAG-POL-RELATED RETROTRANSPOSON"/>
    <property type="match status" value="1"/>
</dbReference>
<keyword evidence="1" id="KW-1185">Reference proteome</keyword>
<reference evidence="1" key="1">
    <citation type="journal article" date="2014" name="Nat. Commun.">
        <title>The tobacco genome sequence and its comparison with those of tomato and potato.</title>
        <authorList>
            <person name="Sierro N."/>
            <person name="Battey J.N."/>
            <person name="Ouadi S."/>
            <person name="Bakaher N."/>
            <person name="Bovet L."/>
            <person name="Willig A."/>
            <person name="Goepfert S."/>
            <person name="Peitsch M.C."/>
            <person name="Ivanov N.V."/>
        </authorList>
    </citation>
    <scope>NUCLEOTIDE SEQUENCE [LARGE SCALE GENOMIC DNA]</scope>
</reference>
<protein>
    <submittedName>
        <fullName evidence="2">Secreted RxLR effector protein 161-like</fullName>
    </submittedName>
    <submittedName>
        <fullName evidence="2">Uncharacterized mitochondrial protein AtMg00810-like</fullName>
    </submittedName>
</protein>
<organism evidence="1 2">
    <name type="scientific">Nicotiana tabacum</name>
    <name type="common">Common tobacco</name>
    <dbReference type="NCBI Taxonomy" id="4097"/>
    <lineage>
        <taxon>Eukaryota</taxon>
        <taxon>Viridiplantae</taxon>
        <taxon>Streptophyta</taxon>
        <taxon>Embryophyta</taxon>
        <taxon>Tracheophyta</taxon>
        <taxon>Spermatophyta</taxon>
        <taxon>Magnoliopsida</taxon>
        <taxon>eudicotyledons</taxon>
        <taxon>Gunneridae</taxon>
        <taxon>Pentapetalae</taxon>
        <taxon>asterids</taxon>
        <taxon>lamiids</taxon>
        <taxon>Solanales</taxon>
        <taxon>Solanaceae</taxon>
        <taxon>Nicotianoideae</taxon>
        <taxon>Nicotianeae</taxon>
        <taxon>Nicotiana</taxon>
    </lineage>
</organism>
<evidence type="ECO:0000313" key="1">
    <source>
        <dbReference type="Proteomes" id="UP000790787"/>
    </source>
</evidence>
<dbReference type="OrthoDB" id="1406589at2759"/>
<dbReference type="Proteomes" id="UP000790787">
    <property type="component" value="Chromosome 6"/>
</dbReference>
<dbReference type="GeneID" id="107820126"/>
<gene>
    <name evidence="2" type="primary">LOC107820126</name>
</gene>